<evidence type="ECO:0000313" key="13">
    <source>
        <dbReference type="EMBL" id="OCH87310.1"/>
    </source>
</evidence>
<feature type="transmembrane region" description="Helical" evidence="10">
    <location>
        <begin position="1204"/>
        <end position="1222"/>
    </location>
</feature>
<feature type="domain" description="ABC transporter" evidence="11">
    <location>
        <begin position="726"/>
        <end position="967"/>
    </location>
</feature>
<dbReference type="EMBL" id="KV722490">
    <property type="protein sequence ID" value="OCH87310.1"/>
    <property type="molecule type" value="Genomic_DNA"/>
</dbReference>
<dbReference type="InterPro" id="IPR003593">
    <property type="entry name" value="AAA+_ATPase"/>
</dbReference>
<dbReference type="GO" id="GO:0140359">
    <property type="term" value="F:ABC-type transporter activity"/>
    <property type="evidence" value="ECO:0007669"/>
    <property type="project" value="InterPro"/>
</dbReference>
<proteinExistence type="predicted"/>
<evidence type="ECO:0000256" key="4">
    <source>
        <dbReference type="ARBA" id="ARBA00022737"/>
    </source>
</evidence>
<evidence type="ECO:0000313" key="14">
    <source>
        <dbReference type="Proteomes" id="UP000250043"/>
    </source>
</evidence>
<evidence type="ECO:0000259" key="12">
    <source>
        <dbReference type="PROSITE" id="PS50929"/>
    </source>
</evidence>
<dbReference type="Proteomes" id="UP000250043">
    <property type="component" value="Unassembled WGS sequence"/>
</dbReference>
<keyword evidence="2" id="KW-0813">Transport</keyword>
<keyword evidence="14" id="KW-1185">Reference proteome</keyword>
<dbReference type="PROSITE" id="PS00211">
    <property type="entry name" value="ABC_TRANSPORTER_1"/>
    <property type="match status" value="1"/>
</dbReference>
<feature type="transmembrane region" description="Helical" evidence="10">
    <location>
        <begin position="171"/>
        <end position="190"/>
    </location>
</feature>
<feature type="region of interest" description="Disordered" evidence="9">
    <location>
        <begin position="413"/>
        <end position="494"/>
    </location>
</feature>
<dbReference type="InterPro" id="IPR036640">
    <property type="entry name" value="ABC1_TM_sf"/>
</dbReference>
<dbReference type="InterPro" id="IPR017871">
    <property type="entry name" value="ABC_transporter-like_CS"/>
</dbReference>
<dbReference type="GO" id="GO:0016020">
    <property type="term" value="C:membrane"/>
    <property type="evidence" value="ECO:0007669"/>
    <property type="project" value="UniProtKB-SubCell"/>
</dbReference>
<dbReference type="FunFam" id="3.40.50.300:FF:000838">
    <property type="entry name" value="ABC multidrug transporter (Eurofung)"/>
    <property type="match status" value="1"/>
</dbReference>
<keyword evidence="6" id="KW-0067">ATP-binding</keyword>
<feature type="transmembrane region" description="Helical" evidence="10">
    <location>
        <begin position="37"/>
        <end position="57"/>
    </location>
</feature>
<name>A0A8E2DGP2_9APHY</name>
<feature type="transmembrane region" description="Helical" evidence="10">
    <location>
        <begin position="543"/>
        <end position="565"/>
    </location>
</feature>
<feature type="transmembrane region" description="Helical" evidence="10">
    <location>
        <begin position="1282"/>
        <end position="1303"/>
    </location>
</feature>
<dbReference type="PROSITE" id="PS50893">
    <property type="entry name" value="ABC_TRANSPORTER_2"/>
    <property type="match status" value="2"/>
</dbReference>
<protein>
    <submittedName>
        <fullName evidence="13">P-loop containing nucleoside triphosphate hydrolase protein</fullName>
    </submittedName>
</protein>
<dbReference type="Pfam" id="PF00664">
    <property type="entry name" value="ABC_membrane"/>
    <property type="match status" value="2"/>
</dbReference>
<evidence type="ECO:0000256" key="1">
    <source>
        <dbReference type="ARBA" id="ARBA00004141"/>
    </source>
</evidence>
<comment type="subcellular location">
    <subcellularLocation>
        <location evidence="1">Membrane</location>
        <topology evidence="1">Multi-pass membrane protein</topology>
    </subcellularLocation>
</comment>
<reference evidence="13 14" key="1">
    <citation type="submission" date="2016-07" db="EMBL/GenBank/DDBJ databases">
        <title>Draft genome of the white-rot fungus Obba rivulosa 3A-2.</title>
        <authorList>
            <consortium name="DOE Joint Genome Institute"/>
            <person name="Miettinen O."/>
            <person name="Riley R."/>
            <person name="Acob R."/>
            <person name="Barry K."/>
            <person name="Cullen D."/>
            <person name="De Vries R."/>
            <person name="Hainaut M."/>
            <person name="Hatakka A."/>
            <person name="Henrissat B."/>
            <person name="Hilden K."/>
            <person name="Kuo R."/>
            <person name="Labutti K."/>
            <person name="Lipzen A."/>
            <person name="Makela M.R."/>
            <person name="Sandor L."/>
            <person name="Spatafora J.W."/>
            <person name="Grigoriev I.V."/>
            <person name="Hibbett D.S."/>
        </authorList>
    </citation>
    <scope>NUCLEOTIDE SEQUENCE [LARGE SCALE GENOMIC DNA]</scope>
    <source>
        <strain evidence="13 14">3A-2</strain>
    </source>
</reference>
<dbReference type="FunFam" id="1.20.1560.10:FF:000013">
    <property type="entry name" value="ABC transporter C family member 2"/>
    <property type="match status" value="1"/>
</dbReference>
<evidence type="ECO:0000256" key="8">
    <source>
        <dbReference type="ARBA" id="ARBA00023136"/>
    </source>
</evidence>
<keyword evidence="7 10" id="KW-1133">Transmembrane helix</keyword>
<feature type="transmembrane region" description="Helical" evidence="10">
    <location>
        <begin position="1152"/>
        <end position="1181"/>
    </location>
</feature>
<dbReference type="InterPro" id="IPR011527">
    <property type="entry name" value="ABC1_TM_dom"/>
</dbReference>
<dbReference type="Pfam" id="PF00005">
    <property type="entry name" value="ABC_tran"/>
    <property type="match status" value="2"/>
</dbReference>
<dbReference type="CDD" id="cd03244">
    <property type="entry name" value="ABCC_MRP_domain2"/>
    <property type="match status" value="1"/>
</dbReference>
<feature type="transmembrane region" description="Helical" evidence="10">
    <location>
        <begin position="518"/>
        <end position="537"/>
    </location>
</feature>
<keyword evidence="13" id="KW-0378">Hydrolase</keyword>
<dbReference type="PANTHER" id="PTHR24223">
    <property type="entry name" value="ATP-BINDING CASSETTE SUB-FAMILY C"/>
    <property type="match status" value="1"/>
</dbReference>
<keyword evidence="4" id="KW-0677">Repeat</keyword>
<feature type="domain" description="ABC transporter" evidence="11">
    <location>
        <begin position="1347"/>
        <end position="1584"/>
    </location>
</feature>
<dbReference type="SMART" id="SM00382">
    <property type="entry name" value="AAA"/>
    <property type="match status" value="2"/>
</dbReference>
<organism evidence="13 14">
    <name type="scientific">Obba rivulosa</name>
    <dbReference type="NCBI Taxonomy" id="1052685"/>
    <lineage>
        <taxon>Eukaryota</taxon>
        <taxon>Fungi</taxon>
        <taxon>Dikarya</taxon>
        <taxon>Basidiomycota</taxon>
        <taxon>Agaricomycotina</taxon>
        <taxon>Agaricomycetes</taxon>
        <taxon>Polyporales</taxon>
        <taxon>Gelatoporiaceae</taxon>
        <taxon>Obba</taxon>
    </lineage>
</organism>
<dbReference type="PANTHER" id="PTHR24223:SF356">
    <property type="entry name" value="ATP-BINDING CASSETTE TRANSPORTER ABC4"/>
    <property type="match status" value="1"/>
</dbReference>
<dbReference type="GO" id="GO:0005524">
    <property type="term" value="F:ATP binding"/>
    <property type="evidence" value="ECO:0007669"/>
    <property type="project" value="UniProtKB-KW"/>
</dbReference>
<feature type="compositionally biased region" description="Low complexity" evidence="9">
    <location>
        <begin position="423"/>
        <end position="435"/>
    </location>
</feature>
<evidence type="ECO:0000256" key="5">
    <source>
        <dbReference type="ARBA" id="ARBA00022741"/>
    </source>
</evidence>
<dbReference type="InterPro" id="IPR003439">
    <property type="entry name" value="ABC_transporter-like_ATP-bd"/>
</dbReference>
<dbReference type="CDD" id="cd18604">
    <property type="entry name" value="ABC_6TM_VMR1_D2_like"/>
    <property type="match status" value="1"/>
</dbReference>
<dbReference type="Gene3D" id="3.40.50.300">
    <property type="entry name" value="P-loop containing nucleotide triphosphate hydrolases"/>
    <property type="match status" value="2"/>
</dbReference>
<feature type="domain" description="ABC transmembrane type-1" evidence="12">
    <location>
        <begin position="323"/>
        <end position="685"/>
    </location>
</feature>
<evidence type="ECO:0000256" key="9">
    <source>
        <dbReference type="SAM" id="MobiDB-lite"/>
    </source>
</evidence>
<evidence type="ECO:0000256" key="10">
    <source>
        <dbReference type="SAM" id="Phobius"/>
    </source>
</evidence>
<feature type="compositionally biased region" description="Basic and acidic residues" evidence="9">
    <location>
        <begin position="482"/>
        <end position="494"/>
    </location>
</feature>
<dbReference type="OrthoDB" id="6500128at2759"/>
<feature type="transmembrane region" description="Helical" evidence="10">
    <location>
        <begin position="362"/>
        <end position="384"/>
    </location>
</feature>
<gene>
    <name evidence="13" type="ORF">OBBRIDRAFT_759962</name>
</gene>
<keyword evidence="3 10" id="KW-0812">Transmembrane</keyword>
<evidence type="ECO:0000256" key="7">
    <source>
        <dbReference type="ARBA" id="ARBA00022989"/>
    </source>
</evidence>
<keyword evidence="8 10" id="KW-0472">Membrane</keyword>
<dbReference type="SUPFAM" id="SSF52540">
    <property type="entry name" value="P-loop containing nucleoside triphosphate hydrolases"/>
    <property type="match status" value="2"/>
</dbReference>
<dbReference type="InterPro" id="IPR027417">
    <property type="entry name" value="P-loop_NTPase"/>
</dbReference>
<dbReference type="FunFam" id="3.40.50.300:FF:000973">
    <property type="entry name" value="Multidrug resistance-associated protein 4"/>
    <property type="match status" value="1"/>
</dbReference>
<evidence type="ECO:0000256" key="6">
    <source>
        <dbReference type="ARBA" id="ARBA00022840"/>
    </source>
</evidence>
<keyword evidence="5" id="KW-0547">Nucleotide-binding</keyword>
<dbReference type="GO" id="GO:0016887">
    <property type="term" value="F:ATP hydrolysis activity"/>
    <property type="evidence" value="ECO:0007669"/>
    <property type="project" value="InterPro"/>
</dbReference>
<feature type="transmembrane region" description="Helical" evidence="10">
    <location>
        <begin position="103"/>
        <end position="128"/>
    </location>
</feature>
<sequence>MPSFDDPVAWQVVLGGNTARLEPSALPPGKDTWRDSFVLPAGVASVSAFLLLLQLLLRSNHIKALRTRLFPQNTVVLDDSDLEAYSAGDNVTKSRISRYVESLGGPAVFAFRITRLLCSFALLALAIFTLMQCHNPSRSAHLLSIGLCGTFAYACFLSVLSLAGKPKLRELACRHLAIVLLVAWGVYVYRNIWPFATYTMIPVDADEGRLLWAKLVLLSVAAVAVPLLSPRQYVPIDRENPNEPIPEQTASILSLTLYFFMDSIILAAWRTSHLALDQLPPLADYDTTSHLVQRSYPHLDPFQAKRKRHLFFGLMGIFWKEYIVLFFMILIRVLSIMASPIGINQLLRYLETGGANAVVRPWVWIVWLFLSPTLAAIAWQWYIFITTRMMVRTEAMITSLLFDHSLRIRVKAETDKTPEDASKTTSTATTPDSASINQSPTGIDPTGSPTAGDEDTLRASSESVVSRGTIDKGKSKSTPEGGSEKPEAPTDEKTKNLVGKLNNLVTVDINRITNARDFLMLFVMVPFQTGLSIWFLYTILSWSALVGLVTMIALFPVPGYMASIAQKIQKEKMNSTDARVQTVTETMNVVRMVKLFGWEYRTADQISEKREEELTWLRKHQFLNLSVFLVSYIIPLLVMLTTFVTYSVIMRQDMTASKVFSSMAAFELLAENLHRTLGYIPIMIQGKVSLDRVAEFLYKTELLDQFSTTEEEVHVAHVETPGVIGIRNSAFTWSSEGSGTQTPGGSRRKFTLRVDDELILKRGAINLVVGPTGSGKTSLLMALLGEMHYIPNGPDSFVSLPRECGVGYAAQESWVQNETIRDNILFGHPYDEERYNKVIHQCALKRDLSLFEAGDQTEVGEKGLTLSGGQKARITLARAVYSSAEILLLDDVLAALDVHTAKWIVDKCFKGDLIRGRTVILVTHNVAVASSVAEFVVSMGTDGRIASQGALSRILAKDPEFSAQVKEESQEIEKAEEVDEANLDAPARNGSDGKLIVEEEIAIGHIGWPAMKLYAHGLGGARPFLFWITFIGALLLVDLAATLQTWFLGYWAQQYEDHDPNEVKVAFYLDIYSALLLFVVTVYGLAYVVFIYGSLRASRKIHRDLVTSILGTTLRWLDKTPVSRIIARCTQDIDSVDSAISSLLSNFLDMSLLMLVKFCSIIVLSPLFIIPGSIITVLGAFCGQLYMKAQLCVKREMSNARAPVLGHFGAAIAGLTSIRAYGAQDMFRKESFRRINQYTRAAVPFYNLNRWLCIRTDALGGLFAALLAAYLIYGGGARASNTGFSLTMAVSFSGMILWWIRVLNELELNGRRLGSLERISQYLEIEHEPKPTADGEPPAYWPSSGDLKVEHLFARYSPDGPAVLQDVCFEVKAGERVGIVGRTGSGKSSLTLALLRCIFTEGKVYYDGLPTDSINLDSLRSNITIIPQVPELLSGTLRQNLDPFDQYDDAALNSALRAAGLFSLQNEDDEGCITLDSQIASGGSNLSVGQRQILALARAIVRQSKLLILDEATSAIDFATDAVIQQSLRHELGRDVTLLTVAHRLQTIMDADKIMVLDAGRIVEFDKPSELLKHEKGLLRALVEESGDKELLYSMTQGVSYPP</sequence>
<dbReference type="PROSITE" id="PS50929">
    <property type="entry name" value="ABC_TM1F"/>
    <property type="match status" value="2"/>
</dbReference>
<feature type="transmembrane region" description="Helical" evidence="10">
    <location>
        <begin position="210"/>
        <end position="228"/>
    </location>
</feature>
<feature type="transmembrane region" description="Helical" evidence="10">
    <location>
        <begin position="1024"/>
        <end position="1051"/>
    </location>
</feature>
<dbReference type="CDD" id="cd18596">
    <property type="entry name" value="ABC_6TM_VMR1_D1_like"/>
    <property type="match status" value="1"/>
</dbReference>
<feature type="compositionally biased region" description="Basic and acidic residues" evidence="9">
    <location>
        <begin position="413"/>
        <end position="422"/>
    </location>
</feature>
<feature type="domain" description="ABC transmembrane type-1" evidence="12">
    <location>
        <begin position="1031"/>
        <end position="1308"/>
    </location>
</feature>
<accession>A0A8E2DGP2</accession>
<dbReference type="CDD" id="cd03250">
    <property type="entry name" value="ABCC_MRP_domain1"/>
    <property type="match status" value="1"/>
</dbReference>
<feature type="transmembrane region" description="Helical" evidence="10">
    <location>
        <begin position="1258"/>
        <end position="1276"/>
    </location>
</feature>
<feature type="transmembrane region" description="Helical" evidence="10">
    <location>
        <begin position="1071"/>
        <end position="1093"/>
    </location>
</feature>
<dbReference type="Gene3D" id="1.20.1560.10">
    <property type="entry name" value="ABC transporter type 1, transmembrane domain"/>
    <property type="match status" value="2"/>
</dbReference>
<evidence type="ECO:0000256" key="3">
    <source>
        <dbReference type="ARBA" id="ARBA00022692"/>
    </source>
</evidence>
<feature type="transmembrane region" description="Helical" evidence="10">
    <location>
        <begin position="622"/>
        <end position="649"/>
    </location>
</feature>
<evidence type="ECO:0000256" key="2">
    <source>
        <dbReference type="ARBA" id="ARBA00022448"/>
    </source>
</evidence>
<dbReference type="InterPro" id="IPR050173">
    <property type="entry name" value="ABC_transporter_C-like"/>
</dbReference>
<evidence type="ECO:0000259" key="11">
    <source>
        <dbReference type="PROSITE" id="PS50893"/>
    </source>
</evidence>
<dbReference type="SUPFAM" id="SSF90123">
    <property type="entry name" value="ABC transporter transmembrane region"/>
    <property type="match status" value="2"/>
</dbReference>
<feature type="transmembrane region" description="Helical" evidence="10">
    <location>
        <begin position="140"/>
        <end position="164"/>
    </location>
</feature>